<keyword evidence="1" id="KW-0812">Transmembrane</keyword>
<dbReference type="Proteomes" id="UP000004162">
    <property type="component" value="Unassembled WGS sequence"/>
</dbReference>
<reference evidence="2 3" key="2">
    <citation type="submission" date="2006-07" db="EMBL/GenBank/DDBJ databases">
        <title>Sequencing of the draft genome and assembly of Chlorobium ferroxidans DSM 13031.</title>
        <authorList>
            <consortium name="US DOE Joint Genome Institute (JGI-PGF)"/>
            <person name="Copeland A."/>
            <person name="Lucas S."/>
            <person name="Lapidus A."/>
            <person name="Barry K."/>
            <person name="Glavina del Rio T."/>
            <person name="Dalin E."/>
            <person name="Tice H."/>
            <person name="Bruce D."/>
            <person name="Pitluck S."/>
            <person name="Richardson P."/>
        </authorList>
    </citation>
    <scope>NUCLEOTIDE SEQUENCE [LARGE SCALE GENOMIC DNA]</scope>
    <source>
        <strain evidence="2 3">DSM 13031</strain>
    </source>
</reference>
<dbReference type="SUPFAM" id="SSF82784">
    <property type="entry name" value="OsmC-like"/>
    <property type="match status" value="1"/>
</dbReference>
<sequence>MPLAINCLLSISSSLNQSVFIATTFYSIMKSEMIVTFGGGKKVDAEFNGFTIHTDQAEYAGGEGSAPEPFSLFLASIGTCAGIFVLSFCQSRGIATDKIRIVQTHVVKESGRGIGKIEIAIELPEDFPEKYRDAVISAANLCAVKRHIMEPPEFVVTAVTR</sequence>
<dbReference type="InterPro" id="IPR015946">
    <property type="entry name" value="KH_dom-like_a/b"/>
</dbReference>
<dbReference type="AlphaFoldDB" id="Q0YSS6"/>
<name>Q0YSS6_9CHLB</name>
<reference evidence="2 3" key="1">
    <citation type="submission" date="2006-07" db="EMBL/GenBank/DDBJ databases">
        <title>Annotation of the draft genome assembly of Chlorobium ferroxidans DSM 13031.</title>
        <authorList>
            <consortium name="US DOE Joint Genome Institute (JGI-ORNL)"/>
            <person name="Larimer F."/>
            <person name="Land M."/>
            <person name="Hauser L."/>
        </authorList>
    </citation>
    <scope>NUCLEOTIDE SEQUENCE [LARGE SCALE GENOMIC DNA]</scope>
    <source>
        <strain evidence="2 3">DSM 13031</strain>
    </source>
</reference>
<evidence type="ECO:0008006" key="4">
    <source>
        <dbReference type="Google" id="ProtNLM"/>
    </source>
</evidence>
<keyword evidence="1" id="KW-1133">Transmembrane helix</keyword>
<evidence type="ECO:0000256" key="1">
    <source>
        <dbReference type="SAM" id="Phobius"/>
    </source>
</evidence>
<dbReference type="Pfam" id="PF02566">
    <property type="entry name" value="OsmC"/>
    <property type="match status" value="1"/>
</dbReference>
<comment type="caution">
    <text evidence="2">The sequence shown here is derived from an EMBL/GenBank/DDBJ whole genome shotgun (WGS) entry which is preliminary data.</text>
</comment>
<dbReference type="EMBL" id="AASE01000005">
    <property type="protein sequence ID" value="EAT59320.1"/>
    <property type="molecule type" value="Genomic_DNA"/>
</dbReference>
<dbReference type="InterPro" id="IPR036102">
    <property type="entry name" value="OsmC/Ohrsf"/>
</dbReference>
<evidence type="ECO:0000313" key="2">
    <source>
        <dbReference type="EMBL" id="EAT59320.1"/>
    </source>
</evidence>
<dbReference type="InterPro" id="IPR003718">
    <property type="entry name" value="OsmC/Ohr_fam"/>
</dbReference>
<keyword evidence="1" id="KW-0472">Membrane</keyword>
<feature type="transmembrane region" description="Helical" evidence="1">
    <location>
        <begin position="70"/>
        <end position="89"/>
    </location>
</feature>
<evidence type="ECO:0000313" key="3">
    <source>
        <dbReference type="Proteomes" id="UP000004162"/>
    </source>
</evidence>
<dbReference type="PANTHER" id="PTHR39624">
    <property type="entry name" value="PROTEIN INVOLVED IN RIMO-MEDIATED BETA-METHYLTHIOLATION OF RIBOSOMAL PROTEIN S12 YCAO"/>
    <property type="match status" value="1"/>
</dbReference>
<dbReference type="PANTHER" id="PTHR39624:SF2">
    <property type="entry name" value="OSMC-LIKE PROTEIN"/>
    <property type="match status" value="1"/>
</dbReference>
<proteinExistence type="predicted"/>
<organism evidence="2 3">
    <name type="scientific">Chlorobium ferrooxidans DSM 13031</name>
    <dbReference type="NCBI Taxonomy" id="377431"/>
    <lineage>
        <taxon>Bacteria</taxon>
        <taxon>Pseudomonadati</taxon>
        <taxon>Chlorobiota</taxon>
        <taxon>Chlorobiia</taxon>
        <taxon>Chlorobiales</taxon>
        <taxon>Chlorobiaceae</taxon>
        <taxon>Chlorobium/Pelodictyon group</taxon>
        <taxon>Chlorobium</taxon>
    </lineage>
</organism>
<protein>
    <recommendedName>
        <fullName evidence="4">OsmC-like protein</fullName>
    </recommendedName>
</protein>
<dbReference type="Gene3D" id="3.30.300.20">
    <property type="match status" value="1"/>
</dbReference>
<gene>
    <name evidence="2" type="ORF">CferDRAFT_1468</name>
</gene>
<accession>Q0YSS6</accession>
<keyword evidence="3" id="KW-1185">Reference proteome</keyword>